<evidence type="ECO:0000256" key="5">
    <source>
        <dbReference type="ARBA" id="ARBA00023002"/>
    </source>
</evidence>
<dbReference type="Pfam" id="PF13686">
    <property type="entry name" value="DrsE_2"/>
    <property type="match status" value="1"/>
</dbReference>
<comment type="similarity">
    <text evidence="2">Belongs to the class-III pyridine nucleotide-disulfide oxidoreductase family.</text>
</comment>
<dbReference type="Pfam" id="PF02852">
    <property type="entry name" value="Pyr_redox_dim"/>
    <property type="match status" value="1"/>
</dbReference>
<dbReference type="SUPFAM" id="SSF51905">
    <property type="entry name" value="FAD/NAD(P)-binding domain"/>
    <property type="match status" value="1"/>
</dbReference>
<dbReference type="SUPFAM" id="SSF75169">
    <property type="entry name" value="DsrEFH-like"/>
    <property type="match status" value="1"/>
</dbReference>
<organism evidence="8 9">
    <name type="scientific">Prevotella heparinolytica</name>
    <dbReference type="NCBI Taxonomy" id="28113"/>
    <lineage>
        <taxon>Bacteria</taxon>
        <taxon>Pseudomonadati</taxon>
        <taxon>Bacteroidota</taxon>
        <taxon>Bacteroidia</taxon>
        <taxon>Bacteroidales</taxon>
        <taxon>Bacteroidaceae</taxon>
        <taxon>Bacteroides</taxon>
    </lineage>
</organism>
<dbReference type="SMART" id="SM00450">
    <property type="entry name" value="RHOD"/>
    <property type="match status" value="1"/>
</dbReference>
<keyword evidence="6" id="KW-0676">Redox-active center</keyword>
<dbReference type="InterPro" id="IPR036188">
    <property type="entry name" value="FAD/NAD-bd_sf"/>
</dbReference>
<dbReference type="SUPFAM" id="SSF52821">
    <property type="entry name" value="Rhodanese/Cell cycle control phosphatase"/>
    <property type="match status" value="1"/>
</dbReference>
<dbReference type="PRINTS" id="PR00411">
    <property type="entry name" value="PNDRDTASEI"/>
</dbReference>
<accession>A0A4R2LK20</accession>
<protein>
    <submittedName>
        <fullName evidence="8">NADPH-dependent 2,4-dienoyl-CoA reductase/sulfur reductase-like enzyme</fullName>
    </submittedName>
</protein>
<dbReference type="AlphaFoldDB" id="A0A4R2LK20"/>
<name>A0A4R2LK20_9BACE</name>
<dbReference type="Gene3D" id="3.40.1260.10">
    <property type="entry name" value="DsrEFH-like"/>
    <property type="match status" value="1"/>
</dbReference>
<reference evidence="8 9" key="1">
    <citation type="submission" date="2019-03" db="EMBL/GenBank/DDBJ databases">
        <title>Genomic Encyclopedia of Type Strains, Phase IV (KMG-IV): sequencing the most valuable type-strain genomes for metagenomic binning, comparative biology and taxonomic classification.</title>
        <authorList>
            <person name="Goeker M."/>
        </authorList>
    </citation>
    <scope>NUCLEOTIDE SEQUENCE [LARGE SCALE GENOMIC DNA]</scope>
    <source>
        <strain evidence="8 9">DSM 23917</strain>
    </source>
</reference>
<evidence type="ECO:0000313" key="8">
    <source>
        <dbReference type="EMBL" id="TCO90659.1"/>
    </source>
</evidence>
<dbReference type="PROSITE" id="PS01148">
    <property type="entry name" value="UPF0033"/>
    <property type="match status" value="1"/>
</dbReference>
<dbReference type="Gene3D" id="3.30.110.40">
    <property type="entry name" value="TusA-like domain"/>
    <property type="match status" value="1"/>
</dbReference>
<dbReference type="EMBL" id="SLXB01000016">
    <property type="protein sequence ID" value="TCO90659.1"/>
    <property type="molecule type" value="Genomic_DNA"/>
</dbReference>
<evidence type="ECO:0000256" key="3">
    <source>
        <dbReference type="ARBA" id="ARBA00022630"/>
    </source>
</evidence>
<dbReference type="InterPro" id="IPR036868">
    <property type="entry name" value="TusA-like_sf"/>
</dbReference>
<proteinExistence type="inferred from homology"/>
<dbReference type="PRINTS" id="PR00368">
    <property type="entry name" value="FADPNR"/>
</dbReference>
<dbReference type="InterPro" id="IPR023753">
    <property type="entry name" value="FAD/NAD-binding_dom"/>
</dbReference>
<dbReference type="PANTHER" id="PTHR43429">
    <property type="entry name" value="PYRIDINE NUCLEOTIDE-DISULFIDE OXIDOREDUCTASE DOMAIN-CONTAINING"/>
    <property type="match status" value="1"/>
</dbReference>
<keyword evidence="5" id="KW-0560">Oxidoreductase</keyword>
<evidence type="ECO:0000256" key="2">
    <source>
        <dbReference type="ARBA" id="ARBA00009130"/>
    </source>
</evidence>
<dbReference type="InterPro" id="IPR036873">
    <property type="entry name" value="Rhodanese-like_dom_sf"/>
</dbReference>
<dbReference type="Pfam" id="PF07992">
    <property type="entry name" value="Pyr_redox_2"/>
    <property type="match status" value="1"/>
</dbReference>
<keyword evidence="4" id="KW-0274">FAD</keyword>
<evidence type="ECO:0000256" key="6">
    <source>
        <dbReference type="ARBA" id="ARBA00023284"/>
    </source>
</evidence>
<dbReference type="GO" id="GO:0016491">
    <property type="term" value="F:oxidoreductase activity"/>
    <property type="evidence" value="ECO:0007669"/>
    <property type="project" value="UniProtKB-KW"/>
</dbReference>
<dbReference type="Gene3D" id="3.40.250.10">
    <property type="entry name" value="Rhodanese-like domain"/>
    <property type="match status" value="1"/>
</dbReference>
<evidence type="ECO:0000313" key="9">
    <source>
        <dbReference type="Proteomes" id="UP000295600"/>
    </source>
</evidence>
<dbReference type="PROSITE" id="PS50206">
    <property type="entry name" value="RHODANESE_3"/>
    <property type="match status" value="1"/>
</dbReference>
<dbReference type="Pfam" id="PF00581">
    <property type="entry name" value="Rhodanese"/>
    <property type="match status" value="1"/>
</dbReference>
<dbReference type="InterPro" id="IPR050260">
    <property type="entry name" value="FAD-bd_OxRdtase"/>
</dbReference>
<dbReference type="SUPFAM" id="SSF64307">
    <property type="entry name" value="SirA-like"/>
    <property type="match status" value="1"/>
</dbReference>
<comment type="caution">
    <text evidence="8">The sequence shown here is derived from an EMBL/GenBank/DDBJ whole genome shotgun (WGS) entry which is preliminary data.</text>
</comment>
<dbReference type="InterPro" id="IPR001763">
    <property type="entry name" value="Rhodanese-like_dom"/>
</dbReference>
<dbReference type="Pfam" id="PF01206">
    <property type="entry name" value="TusA"/>
    <property type="match status" value="1"/>
</dbReference>
<keyword evidence="3" id="KW-0285">Flavoprotein</keyword>
<gene>
    <name evidence="8" type="ORF">EV202_11668</name>
</gene>
<dbReference type="InterPro" id="IPR004099">
    <property type="entry name" value="Pyr_nucl-diS_OxRdtase_dimer"/>
</dbReference>
<dbReference type="InterPro" id="IPR027396">
    <property type="entry name" value="DsrEFH-like"/>
</dbReference>
<dbReference type="InterPro" id="IPR001455">
    <property type="entry name" value="TusA-like"/>
</dbReference>
<evidence type="ECO:0000259" key="7">
    <source>
        <dbReference type="PROSITE" id="PS50206"/>
    </source>
</evidence>
<dbReference type="SUPFAM" id="SSF55424">
    <property type="entry name" value="FAD/NAD-linked reductases, dimerisation (C-terminal) domain"/>
    <property type="match status" value="1"/>
</dbReference>
<feature type="domain" description="Rhodanese" evidence="7">
    <location>
        <begin position="463"/>
        <end position="547"/>
    </location>
</feature>
<comment type="cofactor">
    <cofactor evidence="1">
        <name>FAD</name>
        <dbReference type="ChEBI" id="CHEBI:57692"/>
    </cofactor>
</comment>
<dbReference type="RefSeq" id="WP_131926828.1">
    <property type="nucleotide sequence ID" value="NZ_JBQMXT010000032.1"/>
</dbReference>
<dbReference type="InterPro" id="IPR016156">
    <property type="entry name" value="FAD/NAD-linked_Rdtase_dimer_sf"/>
</dbReference>
<dbReference type="Proteomes" id="UP000295600">
    <property type="component" value="Unassembled WGS sequence"/>
</dbReference>
<sequence>MKYVIVGGVAGGATAAARLRRVDETADILLLEKGPHISYANCGLPYYIGGVIAERDKLLVQTPEAFGKRFRIDVRVKNEVLAINAKAKTLTIRNADGKEYEEAYDKLLLSPGANPVKPPLEGIESEGIFTLRNVEDTDRIKAYVTGKQVKRAVVVGAGFIGLEMAENLHHAGIAVSVVEMGNQVMAPIDFSMAAHIHRHLIQKGVSLYLEEGVTHFQRTEQGIIVYLKSGKTIAADMVLLSIGVRPATALAQQAGLKLGETGGIWVDEHLETSEKDIYAVGDAIEYPHPLTGKPWLNYLANPANRQGRIVADNMALGNTVSYEGAIGTSIAKVFDMTVASTGLAAKRLKQWGMEYQSSVTHSSSHAGYYPNALPITLKLTFHPCTGKLYGAQCVGYEGVDKRIDQIAGLIKRGGTVYDLMETEHAYAPPFSSAKDPIAIAGYVASNIVGGAMPAISWRELLEKKEQVVLVDTRTAEEFSFGTIPGALNIPLDEMRERLAEIPADKPVVLFCAVGLRGYLAQRILMGRGYRDVRNLMGGYKTFSTAVAPLPAPTALSSATVSSSFDVVSAEASSVSDTEKKVLKVNACGLQCPGPIIQVKKAIDSIEIGERVEIVATDAGFARDASAWCETTGNKLIENREEKGRYTVVIEKGDSACACSSGGYAGGGRGKTLILFSDDLDKALATFVLANGAAATGQKVSIFFTFWGLNVLKKVQKPRVQKDFFGKMFGMMLPSSSLKLKLSQMNMFGMGSRMMRFLMKRKGVDSLESLRRQALMQGVEFIACQMSMDMMGIRREELLDEVTVGGVATYMERADKANVNLFI</sequence>
<dbReference type="PANTHER" id="PTHR43429:SF1">
    <property type="entry name" value="NAD(P)H SULFUR OXIDOREDUCTASE (COA-DEPENDENT)"/>
    <property type="match status" value="1"/>
</dbReference>
<evidence type="ECO:0000256" key="1">
    <source>
        <dbReference type="ARBA" id="ARBA00001974"/>
    </source>
</evidence>
<dbReference type="InterPro" id="IPR032836">
    <property type="entry name" value="DsrE2-like"/>
</dbReference>
<evidence type="ECO:0000256" key="4">
    <source>
        <dbReference type="ARBA" id="ARBA00022827"/>
    </source>
</evidence>
<dbReference type="Gene3D" id="3.50.50.60">
    <property type="entry name" value="FAD/NAD(P)-binding domain"/>
    <property type="match status" value="2"/>
</dbReference>